<dbReference type="GO" id="GO:0016616">
    <property type="term" value="F:oxidoreductase activity, acting on the CH-OH group of donors, NAD or NADP as acceptor"/>
    <property type="evidence" value="ECO:0007669"/>
    <property type="project" value="TreeGrafter"/>
</dbReference>
<comment type="similarity">
    <text evidence="1">Belongs to the short-chain dehydrogenases/reductases (SDR) family.</text>
</comment>
<keyword evidence="2" id="KW-0560">Oxidoreductase</keyword>
<dbReference type="EMBL" id="CAFBIZ010000137">
    <property type="protein sequence ID" value="CAB4850792.1"/>
    <property type="molecule type" value="Genomic_DNA"/>
</dbReference>
<protein>
    <submittedName>
        <fullName evidence="4">Unannotated protein</fullName>
    </submittedName>
</protein>
<dbReference type="Gene3D" id="3.40.50.720">
    <property type="entry name" value="NAD(P)-binding Rossmann-like Domain"/>
    <property type="match status" value="1"/>
</dbReference>
<name>A0A6J7BY96_9ZZZZ</name>
<sequence length="392" mass="41219">MRRDLGVLGGFGGIRLGARCDACCGGSGDDVGSCVLGREVVGEEVPPGRIDAGAVGEVLLVDLVDEPFVGSEVCPPAVRLRVIRGLGLLRRRHRRPFTCRQKIPTRRRGDYVRSLRPGMCEVIPRAGRGAGRAQPRHRGAMDPDRVLDDVPSRALEGKIALITGGSRGIGFAIGEEMARRGASVVLVGLRESAALEAASRLRRSGFDAVGRGCDVSDAPAVSRMKGSLGSLVELDVLVCAAGVMSGRNSKTLRTAPDEWRAVMGTNVDGVHHMVAEFVPGMVERRSGRVVILSACLGRFSGPGTNGGLASYRVSKAAVNAYTKNLAAELGGGRRGVLADAVCPAHCRTDMGGPDAPRSAEQGAATAVWLAARSMGEGVETGVLWEDREILPW</sequence>
<evidence type="ECO:0000256" key="2">
    <source>
        <dbReference type="ARBA" id="ARBA00023002"/>
    </source>
</evidence>
<dbReference type="PRINTS" id="PR00081">
    <property type="entry name" value="GDHRDH"/>
</dbReference>
<proteinExistence type="inferred from homology"/>
<dbReference type="PANTHER" id="PTHR42760:SF133">
    <property type="entry name" value="3-OXOACYL-[ACYL-CARRIER-PROTEIN] REDUCTASE"/>
    <property type="match status" value="1"/>
</dbReference>
<evidence type="ECO:0000313" key="4">
    <source>
        <dbReference type="EMBL" id="CAB4850792.1"/>
    </source>
</evidence>
<gene>
    <name evidence="4" type="ORF">UFOPK3268_01076</name>
</gene>
<evidence type="ECO:0000256" key="1">
    <source>
        <dbReference type="ARBA" id="ARBA00006484"/>
    </source>
</evidence>
<evidence type="ECO:0000256" key="3">
    <source>
        <dbReference type="SAM" id="MobiDB-lite"/>
    </source>
</evidence>
<dbReference type="Pfam" id="PF00106">
    <property type="entry name" value="adh_short"/>
    <property type="match status" value="1"/>
</dbReference>
<dbReference type="SUPFAM" id="SSF51735">
    <property type="entry name" value="NAD(P)-binding Rossmann-fold domains"/>
    <property type="match status" value="1"/>
</dbReference>
<dbReference type="InterPro" id="IPR036291">
    <property type="entry name" value="NAD(P)-bd_dom_sf"/>
</dbReference>
<organism evidence="4">
    <name type="scientific">freshwater metagenome</name>
    <dbReference type="NCBI Taxonomy" id="449393"/>
    <lineage>
        <taxon>unclassified sequences</taxon>
        <taxon>metagenomes</taxon>
        <taxon>ecological metagenomes</taxon>
    </lineage>
</organism>
<accession>A0A6J7BY96</accession>
<dbReference type="InterPro" id="IPR002347">
    <property type="entry name" value="SDR_fam"/>
</dbReference>
<dbReference type="AlphaFoldDB" id="A0A6J7BY96"/>
<feature type="region of interest" description="Disordered" evidence="3">
    <location>
        <begin position="127"/>
        <end position="146"/>
    </location>
</feature>
<dbReference type="PANTHER" id="PTHR42760">
    <property type="entry name" value="SHORT-CHAIN DEHYDROGENASES/REDUCTASES FAMILY MEMBER"/>
    <property type="match status" value="1"/>
</dbReference>
<reference evidence="4" key="1">
    <citation type="submission" date="2020-05" db="EMBL/GenBank/DDBJ databases">
        <authorList>
            <person name="Chiriac C."/>
            <person name="Salcher M."/>
            <person name="Ghai R."/>
            <person name="Kavagutti S V."/>
        </authorList>
    </citation>
    <scope>NUCLEOTIDE SEQUENCE</scope>
</reference>